<gene>
    <name evidence="15" type="primary">deoA</name>
    <name evidence="15" type="ORF">C1I91_27685</name>
</gene>
<dbReference type="SMART" id="SM00941">
    <property type="entry name" value="PYNP_C"/>
    <property type="match status" value="1"/>
</dbReference>
<dbReference type="OrthoDB" id="9763887at2"/>
<dbReference type="PROSITE" id="PS50084">
    <property type="entry name" value="KH_TYPE_1"/>
    <property type="match status" value="1"/>
</dbReference>
<dbReference type="InterPro" id="IPR036566">
    <property type="entry name" value="PYNP-like_C_sf"/>
</dbReference>
<evidence type="ECO:0000256" key="9">
    <source>
        <dbReference type="ARBA" id="ARBA00022679"/>
    </source>
</evidence>
<dbReference type="GO" id="GO:0047847">
    <property type="term" value="F:deoxyuridine phosphorylase activity"/>
    <property type="evidence" value="ECO:0007669"/>
    <property type="project" value="RHEA"/>
</dbReference>
<evidence type="ECO:0000256" key="12">
    <source>
        <dbReference type="ARBA" id="ARBA00048525"/>
    </source>
</evidence>
<keyword evidence="13" id="KW-0694">RNA-binding</keyword>
<dbReference type="NCBIfam" id="NF004747">
    <property type="entry name" value="PRK06078.1"/>
    <property type="match status" value="1"/>
</dbReference>
<evidence type="ECO:0000313" key="16">
    <source>
        <dbReference type="Proteomes" id="UP000286268"/>
    </source>
</evidence>
<dbReference type="EC" id="2.4.2.2" evidence="6"/>
<comment type="catalytic activity">
    <reaction evidence="12">
        <text>thymidine + phosphate = 2-deoxy-alpha-D-ribose 1-phosphate + thymine</text>
        <dbReference type="Rhea" id="RHEA:16037"/>
        <dbReference type="ChEBI" id="CHEBI:17748"/>
        <dbReference type="ChEBI" id="CHEBI:17821"/>
        <dbReference type="ChEBI" id="CHEBI:43474"/>
        <dbReference type="ChEBI" id="CHEBI:57259"/>
        <dbReference type="EC" id="2.4.2.2"/>
    </reaction>
</comment>
<dbReference type="GO" id="GO:0005829">
    <property type="term" value="C:cytosol"/>
    <property type="evidence" value="ECO:0007669"/>
    <property type="project" value="TreeGrafter"/>
</dbReference>
<evidence type="ECO:0000256" key="4">
    <source>
        <dbReference type="ARBA" id="ARBA00006915"/>
    </source>
</evidence>
<dbReference type="InterPro" id="IPR018090">
    <property type="entry name" value="Pyrmidine_PPas_bac/euk"/>
</dbReference>
<evidence type="ECO:0000256" key="11">
    <source>
        <dbReference type="ARBA" id="ARBA00048453"/>
    </source>
</evidence>
<dbReference type="FunFam" id="3.40.1030.10:FF:000003">
    <property type="entry name" value="Pyrimidine-nucleoside phosphorylase"/>
    <property type="match status" value="1"/>
</dbReference>
<organism evidence="15 16">
    <name type="scientific">Clostridium manihotivorum</name>
    <dbReference type="NCBI Taxonomy" id="2320868"/>
    <lineage>
        <taxon>Bacteria</taxon>
        <taxon>Bacillati</taxon>
        <taxon>Bacillota</taxon>
        <taxon>Clostridia</taxon>
        <taxon>Eubacteriales</taxon>
        <taxon>Clostridiaceae</taxon>
        <taxon>Clostridium</taxon>
    </lineage>
</organism>
<dbReference type="InterPro" id="IPR000312">
    <property type="entry name" value="Glycosyl_Trfase_fam3"/>
</dbReference>
<dbReference type="GO" id="GO:0004645">
    <property type="term" value="F:1,4-alpha-oligoglucan phosphorylase activity"/>
    <property type="evidence" value="ECO:0007669"/>
    <property type="project" value="InterPro"/>
</dbReference>
<dbReference type="NCBIfam" id="NF004490">
    <property type="entry name" value="PRK05820.1"/>
    <property type="match status" value="1"/>
</dbReference>
<dbReference type="KEGG" id="cmah:C1I91_27685"/>
<evidence type="ECO:0000256" key="13">
    <source>
        <dbReference type="PROSITE-ProRule" id="PRU00117"/>
    </source>
</evidence>
<comment type="similarity">
    <text evidence="4">Belongs to the thymidine/pyrimidine-nucleoside phosphorylase family.</text>
</comment>
<keyword evidence="9 15" id="KW-0808">Transferase</keyword>
<dbReference type="SUPFAM" id="SSF54680">
    <property type="entry name" value="Pyrimidine nucleoside phosphorylase C-terminal domain"/>
    <property type="match status" value="1"/>
</dbReference>
<dbReference type="InterPro" id="IPR035902">
    <property type="entry name" value="Nuc_phospho_transferase"/>
</dbReference>
<keyword evidence="16" id="KW-1185">Reference proteome</keyword>
<keyword evidence="10" id="KW-0479">Metal-binding</keyword>
<accession>A0A3R5UBT7</accession>
<dbReference type="SUPFAM" id="SSF52418">
    <property type="entry name" value="Nucleoside phosphorylase/phosphoribosyltransferase catalytic domain"/>
    <property type="match status" value="1"/>
</dbReference>
<evidence type="ECO:0000256" key="5">
    <source>
        <dbReference type="ARBA" id="ARBA00011738"/>
    </source>
</evidence>
<dbReference type="PIRSF" id="PIRSF000478">
    <property type="entry name" value="TP_PyNP"/>
    <property type="match status" value="1"/>
</dbReference>
<reference evidence="15 16" key="1">
    <citation type="submission" date="2018-01" db="EMBL/GenBank/DDBJ databases">
        <title>Genome Sequencing and Assembly of Anaerobacter polyendosporus strain CT4.</title>
        <authorList>
            <person name="Tachaapaikoon C."/>
            <person name="Sutheeworapong S."/>
            <person name="Jenjaroenpun P."/>
            <person name="Wongsurawat T."/>
            <person name="Nookeaw I."/>
            <person name="Cheawchanlertfa P."/>
            <person name="Kosugi A."/>
            <person name="Cheevadhanarak S."/>
            <person name="Ratanakhanokchai K."/>
        </authorList>
    </citation>
    <scope>NUCLEOTIDE SEQUENCE [LARGE SCALE GENOMIC DNA]</scope>
    <source>
        <strain evidence="15 16">CT4</strain>
    </source>
</reference>
<dbReference type="SUPFAM" id="SSF47648">
    <property type="entry name" value="Nucleoside phosphorylase/phosphoribosyltransferase N-terminal domain"/>
    <property type="match status" value="1"/>
</dbReference>
<dbReference type="AlphaFoldDB" id="A0A3R5UBT7"/>
<keyword evidence="8 15" id="KW-0328">Glycosyltransferase</keyword>
<dbReference type="GO" id="GO:0004850">
    <property type="term" value="F:uridine phosphorylase activity"/>
    <property type="evidence" value="ECO:0007669"/>
    <property type="project" value="RHEA"/>
</dbReference>
<comment type="cofactor">
    <cofactor evidence="2">
        <name>K(+)</name>
        <dbReference type="ChEBI" id="CHEBI:29103"/>
    </cofactor>
</comment>
<dbReference type="FunFam" id="1.20.970.10:FF:000002">
    <property type="entry name" value="Pyrimidine-nucleoside phosphorylase"/>
    <property type="match status" value="1"/>
</dbReference>
<comment type="subunit">
    <text evidence="5">Homodimer.</text>
</comment>
<dbReference type="GO" id="GO:0046872">
    <property type="term" value="F:metal ion binding"/>
    <property type="evidence" value="ECO:0007669"/>
    <property type="project" value="UniProtKB-KW"/>
</dbReference>
<dbReference type="EMBL" id="CP025746">
    <property type="protein sequence ID" value="QAA35119.1"/>
    <property type="molecule type" value="Genomic_DNA"/>
</dbReference>
<dbReference type="Gene3D" id="3.90.1170.30">
    <property type="entry name" value="Pyrimidine nucleoside phosphorylase-like, C-terminal domain"/>
    <property type="match status" value="1"/>
</dbReference>
<dbReference type="InterPro" id="IPR000053">
    <property type="entry name" value="Thymidine/pyrmidine_PPase"/>
</dbReference>
<feature type="domain" description="Pyrimidine nucleoside phosphorylase C-terminal" evidence="14">
    <location>
        <begin position="345"/>
        <end position="419"/>
    </location>
</feature>
<evidence type="ECO:0000256" key="7">
    <source>
        <dbReference type="ARBA" id="ARBA00014680"/>
    </source>
</evidence>
<evidence type="ECO:0000256" key="8">
    <source>
        <dbReference type="ARBA" id="ARBA00022676"/>
    </source>
</evidence>
<dbReference type="InterPro" id="IPR017872">
    <property type="entry name" value="Pyrmidine_PPase_CS"/>
</dbReference>
<dbReference type="Proteomes" id="UP000286268">
    <property type="component" value="Chromosome"/>
</dbReference>
<sequence length="434" mass="46732">MRMYDLIIKKRNGEELTTEEINYFVDGYTKGTIPDYQVSSLLMAIYFQKMNMRETTDLTMAMVHSGDILDLSKIEGVKVDKHSTGGVGDTTTLVLTPMVAALGIPVAKMSGRGLGHTGGTIDKLESFEGFSVEITEEQFIENVNTKKIAIMGQTADLAPADKKLYALRDVTGTVDNISLISSSIMSKKIAAGADAIVLDVKVGDGAFMKSYEDAKRLAEAMVSIGKNVGRNTVAVISDMDQPLGLGIGNALEVKEALDTLRGKGPKDLLELCLTLGSNMVVLAGKASTAEEAKVMLLKTIEDGSAIMKLKEFVAAQGGNAEQVINSDLLPKAKYVYEVKSDKDGYISKINSENIGLVAMELGAGRATKEDNIDLAVGIVLNKKRGEKVEKGDVLAYIHANDEAKIEKAANGILGNYKISDSYEDNIPLIYDVIR</sequence>
<dbReference type="Pfam" id="PF00591">
    <property type="entry name" value="Glycos_transf_3"/>
    <property type="match status" value="1"/>
</dbReference>
<dbReference type="PROSITE" id="PS00647">
    <property type="entry name" value="THYMID_PHOSPHORYLASE"/>
    <property type="match status" value="1"/>
</dbReference>
<dbReference type="PANTHER" id="PTHR10515">
    <property type="entry name" value="THYMIDINE PHOSPHORYLASE"/>
    <property type="match status" value="1"/>
</dbReference>
<dbReference type="GO" id="GO:0006213">
    <property type="term" value="P:pyrimidine nucleoside metabolic process"/>
    <property type="evidence" value="ECO:0007669"/>
    <property type="project" value="InterPro"/>
</dbReference>
<evidence type="ECO:0000256" key="6">
    <source>
        <dbReference type="ARBA" id="ARBA00011889"/>
    </source>
</evidence>
<evidence type="ECO:0000256" key="1">
    <source>
        <dbReference type="ARBA" id="ARBA00001066"/>
    </source>
</evidence>
<evidence type="ECO:0000313" key="15">
    <source>
        <dbReference type="EMBL" id="QAA35119.1"/>
    </source>
</evidence>
<evidence type="ECO:0000256" key="2">
    <source>
        <dbReference type="ARBA" id="ARBA00001958"/>
    </source>
</evidence>
<dbReference type="GO" id="GO:0003723">
    <property type="term" value="F:RNA binding"/>
    <property type="evidence" value="ECO:0007669"/>
    <property type="project" value="UniProtKB-UniRule"/>
</dbReference>
<comment type="function">
    <text evidence="3">Catalyzes phosphorolysis of the pyrimidine nucleosides uridine, thymidine and 2'-deoxyuridine with the formation of the corresponding pyrimidine base and ribose-1-phosphate.</text>
</comment>
<protein>
    <recommendedName>
        <fullName evidence="7">Pyrimidine-nucleoside phosphorylase</fullName>
        <ecNumber evidence="6">2.4.2.2</ecNumber>
    </recommendedName>
</protein>
<comment type="catalytic activity">
    <reaction evidence="11">
        <text>uridine + phosphate = alpha-D-ribose 1-phosphate + uracil</text>
        <dbReference type="Rhea" id="RHEA:24388"/>
        <dbReference type="ChEBI" id="CHEBI:16704"/>
        <dbReference type="ChEBI" id="CHEBI:17568"/>
        <dbReference type="ChEBI" id="CHEBI:43474"/>
        <dbReference type="ChEBI" id="CHEBI:57720"/>
        <dbReference type="EC" id="2.4.2.2"/>
    </reaction>
</comment>
<dbReference type="GO" id="GO:0006206">
    <property type="term" value="P:pyrimidine nucleobase metabolic process"/>
    <property type="evidence" value="ECO:0007669"/>
    <property type="project" value="InterPro"/>
</dbReference>
<evidence type="ECO:0000259" key="14">
    <source>
        <dbReference type="SMART" id="SM00941"/>
    </source>
</evidence>
<dbReference type="Pfam" id="PF07831">
    <property type="entry name" value="PYNP_C"/>
    <property type="match status" value="1"/>
</dbReference>
<comment type="catalytic activity">
    <reaction evidence="1">
        <text>2'-deoxyuridine + phosphate = 2-deoxy-alpha-D-ribose 1-phosphate + uracil</text>
        <dbReference type="Rhea" id="RHEA:22824"/>
        <dbReference type="ChEBI" id="CHEBI:16450"/>
        <dbReference type="ChEBI" id="CHEBI:17568"/>
        <dbReference type="ChEBI" id="CHEBI:43474"/>
        <dbReference type="ChEBI" id="CHEBI:57259"/>
        <dbReference type="EC" id="2.4.2.2"/>
    </reaction>
</comment>
<dbReference type="Gene3D" id="1.20.970.10">
    <property type="entry name" value="Transferase, Pyrimidine Nucleoside Phosphorylase, Chain C"/>
    <property type="match status" value="1"/>
</dbReference>
<dbReference type="Gene3D" id="3.40.1030.10">
    <property type="entry name" value="Nucleoside phosphorylase/phosphoribosyltransferase catalytic domain"/>
    <property type="match status" value="1"/>
</dbReference>
<dbReference type="NCBIfam" id="TIGR02644">
    <property type="entry name" value="Y_phosphoryl"/>
    <property type="match status" value="1"/>
</dbReference>
<proteinExistence type="inferred from homology"/>
<dbReference type="InterPro" id="IPR017459">
    <property type="entry name" value="Glycosyl_Trfase_fam3_N_dom"/>
</dbReference>
<evidence type="ECO:0000256" key="3">
    <source>
        <dbReference type="ARBA" id="ARBA00003877"/>
    </source>
</evidence>
<dbReference type="PANTHER" id="PTHR10515:SF0">
    <property type="entry name" value="THYMIDINE PHOSPHORYLASE"/>
    <property type="match status" value="1"/>
</dbReference>
<name>A0A3R5UBT7_9CLOT</name>
<dbReference type="InterPro" id="IPR013102">
    <property type="entry name" value="PYNP_C"/>
</dbReference>
<dbReference type="InterPro" id="IPR036320">
    <property type="entry name" value="Glycosyl_Trfase_fam3_N_dom_sf"/>
</dbReference>
<dbReference type="Pfam" id="PF02885">
    <property type="entry name" value="Glycos_trans_3N"/>
    <property type="match status" value="1"/>
</dbReference>
<evidence type="ECO:0000256" key="10">
    <source>
        <dbReference type="ARBA" id="ARBA00022723"/>
    </source>
</evidence>
<dbReference type="GO" id="GO:0009032">
    <property type="term" value="F:thymidine phosphorylase activity"/>
    <property type="evidence" value="ECO:0007669"/>
    <property type="project" value="TreeGrafter"/>
</dbReference>
<dbReference type="RefSeq" id="WP_128215812.1">
    <property type="nucleotide sequence ID" value="NZ_CP025746.1"/>
</dbReference>